<protein>
    <submittedName>
        <fullName evidence="5">SCP domain-containing protein</fullName>
    </submittedName>
</protein>
<dbReference type="EMBL" id="UYYG01001178">
    <property type="protein sequence ID" value="VDN59223.1"/>
    <property type="molecule type" value="Genomic_DNA"/>
</dbReference>
<dbReference type="SUPFAM" id="SSF55797">
    <property type="entry name" value="PR-1-like"/>
    <property type="match status" value="2"/>
</dbReference>
<gene>
    <name evidence="2" type="ORF">DME_LOCUS9196</name>
</gene>
<dbReference type="Gene3D" id="3.40.33.10">
    <property type="entry name" value="CAP"/>
    <property type="match status" value="2"/>
</dbReference>
<dbReference type="InterPro" id="IPR014044">
    <property type="entry name" value="CAP_dom"/>
</dbReference>
<dbReference type="InterPro" id="IPR001283">
    <property type="entry name" value="CRISP-related"/>
</dbReference>
<evidence type="ECO:0000259" key="1">
    <source>
        <dbReference type="SMART" id="SM00198"/>
    </source>
</evidence>
<dbReference type="Proteomes" id="UP000274756">
    <property type="component" value="Unassembled WGS sequence"/>
</dbReference>
<dbReference type="OrthoDB" id="5791600at2759"/>
<keyword evidence="4" id="KW-1185">Reference proteome</keyword>
<name>A0A158Q4Q9_DRAME</name>
<dbReference type="SMART" id="SM00198">
    <property type="entry name" value="SCP"/>
    <property type="match status" value="1"/>
</dbReference>
<evidence type="ECO:0000313" key="5">
    <source>
        <dbReference type="WBParaSite" id="DME_0000539701-mRNA-1"/>
    </source>
</evidence>
<dbReference type="WBParaSite" id="DME_0000539701-mRNA-1">
    <property type="protein sequence ID" value="DME_0000539701-mRNA-1"/>
    <property type="gene ID" value="DME_0000539701"/>
</dbReference>
<reference evidence="2 4" key="2">
    <citation type="submission" date="2018-11" db="EMBL/GenBank/DDBJ databases">
        <authorList>
            <consortium name="Pathogen Informatics"/>
        </authorList>
    </citation>
    <scope>NUCLEOTIDE SEQUENCE [LARGE SCALE GENOMIC DNA]</scope>
</reference>
<evidence type="ECO:0000313" key="2">
    <source>
        <dbReference type="EMBL" id="VDN59223.1"/>
    </source>
</evidence>
<dbReference type="STRING" id="318479.A0A158Q4Q9"/>
<feature type="domain" description="SCP" evidence="1">
    <location>
        <begin position="41"/>
        <end position="188"/>
    </location>
</feature>
<proteinExistence type="predicted"/>
<evidence type="ECO:0000313" key="4">
    <source>
        <dbReference type="Proteomes" id="UP000274756"/>
    </source>
</evidence>
<dbReference type="PANTHER" id="PTHR10334">
    <property type="entry name" value="CYSTEINE-RICH SECRETORY PROTEIN-RELATED"/>
    <property type="match status" value="1"/>
</dbReference>
<dbReference type="InterPro" id="IPR035940">
    <property type="entry name" value="CAP_sf"/>
</dbReference>
<reference evidence="5" key="1">
    <citation type="submission" date="2016-04" db="UniProtKB">
        <authorList>
            <consortium name="WormBaseParasite"/>
        </authorList>
    </citation>
    <scope>IDENTIFICATION</scope>
</reference>
<dbReference type="CDD" id="cd05380">
    <property type="entry name" value="CAP_euk"/>
    <property type="match status" value="1"/>
</dbReference>
<sequence>MVNDYCIYDTDIQYSTQHNLNFKFVANHTDQIQCTNGVVNDFIRFGILFYHNELRSNMTRGEYDFSPGTNMYRLRYSCELEKLAQERADDSCFNPNVSNYYLSGKVGENIYQNQHSSHTLENHMFTALKSWSTEKNATPHIAQQRSKLVLQMLSGATRLIGCATSKCSRAHEENSTQIIVCKYWPKVSKGPLYLQGSFCESGDDCTLHTNSTCNEITRLCDTMDNNDAEFNRFLRRMQENITESPEPEYTSTTPIGANFDISENLADIMDLSEADLEDGIAIASLNRNTKINDEHLYFKQLDVHRLSFLEAHRKRRSNILQGIMTFDDSLKQLEEFLFKLDWDFNLEKKAFEDAEKCELLEPKSSAKYYRMIMNEFNFENITHILDREFSMAVEEWWRNPAEMTLGNVIVCALIGLFTATELGCGFASCVNENLQMTVDMVCHYWPM</sequence>
<dbReference type="Pfam" id="PF00188">
    <property type="entry name" value="CAP"/>
    <property type="match status" value="1"/>
</dbReference>
<dbReference type="Proteomes" id="UP000038040">
    <property type="component" value="Unplaced"/>
</dbReference>
<dbReference type="AlphaFoldDB" id="A0A158Q4Q9"/>
<accession>A0A158Q4Q9</accession>
<evidence type="ECO:0000313" key="3">
    <source>
        <dbReference type="Proteomes" id="UP000038040"/>
    </source>
</evidence>
<organism evidence="3 5">
    <name type="scientific">Dracunculus medinensis</name>
    <name type="common">Guinea worm</name>
    <dbReference type="NCBI Taxonomy" id="318479"/>
    <lineage>
        <taxon>Eukaryota</taxon>
        <taxon>Metazoa</taxon>
        <taxon>Ecdysozoa</taxon>
        <taxon>Nematoda</taxon>
        <taxon>Chromadorea</taxon>
        <taxon>Rhabditida</taxon>
        <taxon>Spirurina</taxon>
        <taxon>Dracunculoidea</taxon>
        <taxon>Dracunculidae</taxon>
        <taxon>Dracunculus</taxon>
    </lineage>
</organism>